<comment type="caution">
    <text evidence="2">The sequence shown here is derived from an EMBL/GenBank/DDBJ whole genome shotgun (WGS) entry which is preliminary data.</text>
</comment>
<feature type="region of interest" description="Disordered" evidence="1">
    <location>
        <begin position="102"/>
        <end position="125"/>
    </location>
</feature>
<accession>A0ABC8UT16</accession>
<name>A0ABC8UT16_9AQUA</name>
<dbReference type="PANTHER" id="PTHR32258:SF6">
    <property type="entry name" value="PROTEIN NETWORKED 1A"/>
    <property type="match status" value="1"/>
</dbReference>
<dbReference type="AlphaFoldDB" id="A0ABC8UT16"/>
<feature type="region of interest" description="Disordered" evidence="1">
    <location>
        <begin position="25"/>
        <end position="63"/>
    </location>
</feature>
<protein>
    <submittedName>
        <fullName evidence="2">Uncharacterized protein</fullName>
    </submittedName>
</protein>
<sequence>MNRLVIPESLSNSTKLEAAMREIEELKSKSGWGQEKGENAEERGLSRDLGEVQKTKPKVSEVRNGILMKDIPLDHVSDGSVHGISRRGNVGADEQMLGLWETAEEDCSQDPAGKKSQKQAFEPTDDDILYHQLQDIEQRSEHPSSELQVEKELGVDQMKVFAGVTEANRGKNRKILERLASDAQKLASLQLTVQDLTRTLETKKKSKKSKDVDFETVKEQLQEVEESVVQLVDFNGQLMKKIEECPSSSDGKDSAESVEAVNVQRKKVSEQARKGSEKIGRLQLEIQKIQYLLLKMEDGKKHKGRSRFSRSRTTIILRDFVYSSRRRSSAPQKKSPLCGCFKPSTNGDRNHI</sequence>
<dbReference type="EMBL" id="CAUOFW020008803">
    <property type="protein sequence ID" value="CAK9183904.1"/>
    <property type="molecule type" value="Genomic_DNA"/>
</dbReference>
<proteinExistence type="predicted"/>
<dbReference type="PANTHER" id="PTHR32258">
    <property type="entry name" value="PROTEIN NETWORKED 4A"/>
    <property type="match status" value="1"/>
</dbReference>
<feature type="compositionally biased region" description="Polar residues" evidence="1">
    <location>
        <begin position="343"/>
        <end position="352"/>
    </location>
</feature>
<reference evidence="2 3" key="1">
    <citation type="submission" date="2024-02" db="EMBL/GenBank/DDBJ databases">
        <authorList>
            <person name="Vignale AGUSTIN F."/>
            <person name="Sosa J E."/>
            <person name="Modenutti C."/>
        </authorList>
    </citation>
    <scope>NUCLEOTIDE SEQUENCE [LARGE SCALE GENOMIC DNA]</scope>
</reference>
<feature type="compositionally biased region" description="Basic and acidic residues" evidence="1">
    <location>
        <begin position="35"/>
        <end position="61"/>
    </location>
</feature>
<evidence type="ECO:0000313" key="3">
    <source>
        <dbReference type="Proteomes" id="UP001642360"/>
    </source>
</evidence>
<dbReference type="Proteomes" id="UP001642360">
    <property type="component" value="Unassembled WGS sequence"/>
</dbReference>
<evidence type="ECO:0000313" key="2">
    <source>
        <dbReference type="EMBL" id="CAK9183904.1"/>
    </source>
</evidence>
<keyword evidence="3" id="KW-1185">Reference proteome</keyword>
<dbReference type="InterPro" id="IPR051861">
    <property type="entry name" value="NET_actin-binding_domain"/>
</dbReference>
<gene>
    <name evidence="2" type="ORF">ILEXP_LOCUS54202</name>
</gene>
<feature type="region of interest" description="Disordered" evidence="1">
    <location>
        <begin position="327"/>
        <end position="352"/>
    </location>
</feature>
<evidence type="ECO:0000256" key="1">
    <source>
        <dbReference type="SAM" id="MobiDB-lite"/>
    </source>
</evidence>
<organism evidence="2 3">
    <name type="scientific">Ilex paraguariensis</name>
    <name type="common">yerba mate</name>
    <dbReference type="NCBI Taxonomy" id="185542"/>
    <lineage>
        <taxon>Eukaryota</taxon>
        <taxon>Viridiplantae</taxon>
        <taxon>Streptophyta</taxon>
        <taxon>Embryophyta</taxon>
        <taxon>Tracheophyta</taxon>
        <taxon>Spermatophyta</taxon>
        <taxon>Magnoliopsida</taxon>
        <taxon>eudicotyledons</taxon>
        <taxon>Gunneridae</taxon>
        <taxon>Pentapetalae</taxon>
        <taxon>asterids</taxon>
        <taxon>campanulids</taxon>
        <taxon>Aquifoliales</taxon>
        <taxon>Aquifoliaceae</taxon>
        <taxon>Ilex</taxon>
    </lineage>
</organism>